<dbReference type="GO" id="GO:0016150">
    <property type="term" value="F:translation release factor activity, codon nonspecific"/>
    <property type="evidence" value="ECO:0007669"/>
    <property type="project" value="TreeGrafter"/>
</dbReference>
<sequence length="199" mass="21799">MRLRPQWYTRAGWRDTPSLVFARPSVPRVGGQAAKFASARSSDPLDPQDVELARTWLKAFQSGAQSIPRQLGQISFSRSSGPGGQNVNKSVQALIHLHLLPSHCSLGAIRNVVNSKATLKVPLSALFPLVPPLLHPQLRASRYATERSQALVIQSDESRQQSTNVDACYAKLNQLLISSARDTIPGVTSQVQKDRVTKL</sequence>
<accession>A0A9W9XHA5</accession>
<evidence type="ECO:0000313" key="3">
    <source>
        <dbReference type="Proteomes" id="UP001148312"/>
    </source>
</evidence>
<keyword evidence="3" id="KW-1185">Reference proteome</keyword>
<dbReference type="GO" id="GO:0070126">
    <property type="term" value="P:mitochondrial translational termination"/>
    <property type="evidence" value="ECO:0007669"/>
    <property type="project" value="TreeGrafter"/>
</dbReference>
<dbReference type="InterPro" id="IPR052104">
    <property type="entry name" value="Mito_Release_Factor_mL62"/>
</dbReference>
<proteinExistence type="predicted"/>
<dbReference type="RefSeq" id="XP_056793376.1">
    <property type="nucleotide sequence ID" value="XM_056931345.1"/>
</dbReference>
<dbReference type="Pfam" id="PF00472">
    <property type="entry name" value="RF-1"/>
    <property type="match status" value="1"/>
</dbReference>
<dbReference type="GeneID" id="81621594"/>
<name>A0A9W9XHA5_9EURO</name>
<dbReference type="GO" id="GO:0004045">
    <property type="term" value="F:peptidyl-tRNA hydrolase activity"/>
    <property type="evidence" value="ECO:0007669"/>
    <property type="project" value="TreeGrafter"/>
</dbReference>
<protein>
    <recommendedName>
        <fullName evidence="1">Prokaryotic-type class I peptide chain release factors domain-containing protein</fullName>
    </recommendedName>
</protein>
<dbReference type="InterPro" id="IPR000352">
    <property type="entry name" value="Pep_chain_release_fac_I"/>
</dbReference>
<organism evidence="2 3">
    <name type="scientific">Penicillium diatomitis</name>
    <dbReference type="NCBI Taxonomy" id="2819901"/>
    <lineage>
        <taxon>Eukaryota</taxon>
        <taxon>Fungi</taxon>
        <taxon>Dikarya</taxon>
        <taxon>Ascomycota</taxon>
        <taxon>Pezizomycotina</taxon>
        <taxon>Eurotiomycetes</taxon>
        <taxon>Eurotiomycetidae</taxon>
        <taxon>Eurotiales</taxon>
        <taxon>Aspergillaceae</taxon>
        <taxon>Penicillium</taxon>
    </lineage>
</organism>
<dbReference type="AlphaFoldDB" id="A0A9W9XHA5"/>
<dbReference type="Gene3D" id="3.30.160.20">
    <property type="match status" value="1"/>
</dbReference>
<dbReference type="PANTHER" id="PTHR11075:SF54">
    <property type="entry name" value="LARGE RIBOSOMAL SUBUNIT PROTEIN ML62"/>
    <property type="match status" value="1"/>
</dbReference>
<comment type="caution">
    <text evidence="2">The sequence shown here is derived from an EMBL/GenBank/DDBJ whole genome shotgun (WGS) entry which is preliminary data.</text>
</comment>
<dbReference type="GO" id="GO:0005762">
    <property type="term" value="C:mitochondrial large ribosomal subunit"/>
    <property type="evidence" value="ECO:0007669"/>
    <property type="project" value="TreeGrafter"/>
</dbReference>
<evidence type="ECO:0000313" key="2">
    <source>
        <dbReference type="EMBL" id="KAJ5492996.1"/>
    </source>
</evidence>
<gene>
    <name evidence="2" type="ORF">N7539_001742</name>
</gene>
<evidence type="ECO:0000259" key="1">
    <source>
        <dbReference type="Pfam" id="PF00472"/>
    </source>
</evidence>
<reference evidence="2" key="2">
    <citation type="journal article" date="2023" name="IMA Fungus">
        <title>Comparative genomic study of the Penicillium genus elucidates a diverse pangenome and 15 lateral gene transfer events.</title>
        <authorList>
            <person name="Petersen C."/>
            <person name="Sorensen T."/>
            <person name="Nielsen M.R."/>
            <person name="Sondergaard T.E."/>
            <person name="Sorensen J.L."/>
            <person name="Fitzpatrick D.A."/>
            <person name="Frisvad J.C."/>
            <person name="Nielsen K.L."/>
        </authorList>
    </citation>
    <scope>NUCLEOTIDE SEQUENCE</scope>
    <source>
        <strain evidence="2">IBT 30728</strain>
    </source>
</reference>
<dbReference type="PANTHER" id="PTHR11075">
    <property type="entry name" value="PEPTIDE CHAIN RELEASE FACTOR"/>
    <property type="match status" value="1"/>
</dbReference>
<reference evidence="2" key="1">
    <citation type="submission" date="2022-12" db="EMBL/GenBank/DDBJ databases">
        <authorList>
            <person name="Petersen C."/>
        </authorList>
    </citation>
    <scope>NUCLEOTIDE SEQUENCE</scope>
    <source>
        <strain evidence="2">IBT 30728</strain>
    </source>
</reference>
<feature type="domain" description="Prokaryotic-type class I peptide chain release factors" evidence="1">
    <location>
        <begin position="67"/>
        <end position="180"/>
    </location>
</feature>
<dbReference type="Proteomes" id="UP001148312">
    <property type="component" value="Unassembled WGS sequence"/>
</dbReference>
<dbReference type="EMBL" id="JAPWDQ010000002">
    <property type="protein sequence ID" value="KAJ5492996.1"/>
    <property type="molecule type" value="Genomic_DNA"/>
</dbReference>